<dbReference type="Proteomes" id="UP000316801">
    <property type="component" value="Unassembled WGS sequence"/>
</dbReference>
<organism evidence="5 6">
    <name type="scientific">Rhizobium straminoryzae</name>
    <dbReference type="NCBI Taxonomy" id="1387186"/>
    <lineage>
        <taxon>Bacteria</taxon>
        <taxon>Pseudomonadati</taxon>
        <taxon>Pseudomonadota</taxon>
        <taxon>Alphaproteobacteria</taxon>
        <taxon>Hyphomicrobiales</taxon>
        <taxon>Rhizobiaceae</taxon>
        <taxon>Rhizobium/Agrobacterium group</taxon>
        <taxon>Rhizobium</taxon>
    </lineage>
</organism>
<feature type="non-terminal residue" evidence="5">
    <location>
        <position position="94"/>
    </location>
</feature>
<evidence type="ECO:0000256" key="3">
    <source>
        <dbReference type="ARBA" id="ARBA00023163"/>
    </source>
</evidence>
<name>A0A549SQD6_9HYPH</name>
<sequence>MLDKDAYTSPLPIDGKGDLAEKTLRRAIVSCVLQPGERLSEASLVQEFALGRGAVRAALAQLKASGLVSSSPRSGWVVAPVSASEIRELCAARR</sequence>
<protein>
    <submittedName>
        <fullName evidence="5">GntR family transcriptional regulator</fullName>
    </submittedName>
</protein>
<dbReference type="PANTHER" id="PTHR43537">
    <property type="entry name" value="TRANSCRIPTIONAL REGULATOR, GNTR FAMILY"/>
    <property type="match status" value="1"/>
</dbReference>
<evidence type="ECO:0000256" key="1">
    <source>
        <dbReference type="ARBA" id="ARBA00023015"/>
    </source>
</evidence>
<evidence type="ECO:0000259" key="4">
    <source>
        <dbReference type="PROSITE" id="PS50949"/>
    </source>
</evidence>
<dbReference type="AlphaFoldDB" id="A0A549SQD6"/>
<keyword evidence="6" id="KW-1185">Reference proteome</keyword>
<reference evidence="5 6" key="1">
    <citation type="submission" date="2019-07" db="EMBL/GenBank/DDBJ databases">
        <title>Ln-dependent methylotrophs.</title>
        <authorList>
            <person name="Tani A."/>
        </authorList>
    </citation>
    <scope>NUCLEOTIDE SEQUENCE [LARGE SCALE GENOMIC DNA]</scope>
    <source>
        <strain evidence="5 6">SM12</strain>
    </source>
</reference>
<evidence type="ECO:0000313" key="6">
    <source>
        <dbReference type="Proteomes" id="UP000316801"/>
    </source>
</evidence>
<dbReference type="Gene3D" id="1.10.10.10">
    <property type="entry name" value="Winged helix-like DNA-binding domain superfamily/Winged helix DNA-binding domain"/>
    <property type="match status" value="1"/>
</dbReference>
<gene>
    <name evidence="5" type="ORF">FNA46_24105</name>
</gene>
<accession>A0A549SQD6</accession>
<keyword evidence="3" id="KW-0804">Transcription</keyword>
<dbReference type="GO" id="GO:0003700">
    <property type="term" value="F:DNA-binding transcription factor activity"/>
    <property type="evidence" value="ECO:0007669"/>
    <property type="project" value="InterPro"/>
</dbReference>
<proteinExistence type="predicted"/>
<keyword evidence="1" id="KW-0805">Transcription regulation</keyword>
<dbReference type="RefSeq" id="WP_143127770.1">
    <property type="nucleotide sequence ID" value="NZ_VJMG01000089.1"/>
</dbReference>
<evidence type="ECO:0000313" key="5">
    <source>
        <dbReference type="EMBL" id="TRL31835.1"/>
    </source>
</evidence>
<dbReference type="SMART" id="SM00345">
    <property type="entry name" value="HTH_GNTR"/>
    <property type="match status" value="1"/>
</dbReference>
<dbReference type="PANTHER" id="PTHR43537:SF45">
    <property type="entry name" value="GNTR FAMILY REGULATORY PROTEIN"/>
    <property type="match status" value="1"/>
</dbReference>
<dbReference type="SUPFAM" id="SSF46785">
    <property type="entry name" value="Winged helix' DNA-binding domain"/>
    <property type="match status" value="1"/>
</dbReference>
<keyword evidence="2" id="KW-0238">DNA-binding</keyword>
<dbReference type="InterPro" id="IPR036388">
    <property type="entry name" value="WH-like_DNA-bd_sf"/>
</dbReference>
<dbReference type="GO" id="GO:0003677">
    <property type="term" value="F:DNA binding"/>
    <property type="evidence" value="ECO:0007669"/>
    <property type="project" value="UniProtKB-KW"/>
</dbReference>
<dbReference type="PROSITE" id="PS50949">
    <property type="entry name" value="HTH_GNTR"/>
    <property type="match status" value="1"/>
</dbReference>
<evidence type="ECO:0000256" key="2">
    <source>
        <dbReference type="ARBA" id="ARBA00023125"/>
    </source>
</evidence>
<dbReference type="CDD" id="cd07377">
    <property type="entry name" value="WHTH_GntR"/>
    <property type="match status" value="1"/>
</dbReference>
<dbReference type="EMBL" id="VJMG01000089">
    <property type="protein sequence ID" value="TRL31835.1"/>
    <property type="molecule type" value="Genomic_DNA"/>
</dbReference>
<dbReference type="InterPro" id="IPR000524">
    <property type="entry name" value="Tscrpt_reg_HTH_GntR"/>
</dbReference>
<dbReference type="InterPro" id="IPR036390">
    <property type="entry name" value="WH_DNA-bd_sf"/>
</dbReference>
<feature type="domain" description="HTH gntR-type" evidence="4">
    <location>
        <begin position="14"/>
        <end position="81"/>
    </location>
</feature>
<comment type="caution">
    <text evidence="5">The sequence shown here is derived from an EMBL/GenBank/DDBJ whole genome shotgun (WGS) entry which is preliminary data.</text>
</comment>
<dbReference type="Pfam" id="PF00392">
    <property type="entry name" value="GntR"/>
    <property type="match status" value="1"/>
</dbReference>